<dbReference type="EMBL" id="BPVZ01000001">
    <property type="protein sequence ID" value="GKU85883.1"/>
    <property type="molecule type" value="Genomic_DNA"/>
</dbReference>
<name>A0AAV5HAU1_9ROSI</name>
<dbReference type="Pfam" id="PF03134">
    <property type="entry name" value="TB2_DP1_HVA22"/>
    <property type="match status" value="1"/>
</dbReference>
<organism evidence="2 3">
    <name type="scientific">Rubroshorea leprosula</name>
    <dbReference type="NCBI Taxonomy" id="152421"/>
    <lineage>
        <taxon>Eukaryota</taxon>
        <taxon>Viridiplantae</taxon>
        <taxon>Streptophyta</taxon>
        <taxon>Embryophyta</taxon>
        <taxon>Tracheophyta</taxon>
        <taxon>Spermatophyta</taxon>
        <taxon>Magnoliopsida</taxon>
        <taxon>eudicotyledons</taxon>
        <taxon>Gunneridae</taxon>
        <taxon>Pentapetalae</taxon>
        <taxon>rosids</taxon>
        <taxon>malvids</taxon>
        <taxon>Malvales</taxon>
        <taxon>Dipterocarpaceae</taxon>
        <taxon>Rubroshorea</taxon>
    </lineage>
</organism>
<sequence length="66" mass="7695">MDFFKFLKISFDALAWPIFALGYPLVASIRAIETNSDSDCRKLVTYWVLFSLISLFEHAFMGLLKW</sequence>
<feature type="transmembrane region" description="Helical" evidence="1">
    <location>
        <begin position="44"/>
        <end position="64"/>
    </location>
</feature>
<dbReference type="PANTHER" id="PTHR12300">
    <property type="entry name" value="HVA22-LIKE PROTEINS"/>
    <property type="match status" value="1"/>
</dbReference>
<keyword evidence="1" id="KW-0812">Transmembrane</keyword>
<accession>A0AAV5HAU1</accession>
<dbReference type="InterPro" id="IPR004345">
    <property type="entry name" value="TB2_DP1_HVA22"/>
</dbReference>
<evidence type="ECO:0000313" key="2">
    <source>
        <dbReference type="EMBL" id="GKU85883.1"/>
    </source>
</evidence>
<feature type="transmembrane region" description="Helical" evidence="1">
    <location>
        <begin position="13"/>
        <end position="32"/>
    </location>
</feature>
<evidence type="ECO:0000313" key="3">
    <source>
        <dbReference type="Proteomes" id="UP001054252"/>
    </source>
</evidence>
<protein>
    <recommendedName>
        <fullName evidence="1">HVA22-like protein</fullName>
    </recommendedName>
</protein>
<dbReference type="Proteomes" id="UP001054252">
    <property type="component" value="Unassembled WGS sequence"/>
</dbReference>
<dbReference type="AlphaFoldDB" id="A0AAV5HAU1"/>
<keyword evidence="1" id="KW-0472">Membrane</keyword>
<dbReference type="PANTHER" id="PTHR12300:SF43">
    <property type="entry name" value="HVA22-LIKE PROTEIN"/>
    <property type="match status" value="1"/>
</dbReference>
<keyword evidence="3" id="KW-1185">Reference proteome</keyword>
<dbReference type="GO" id="GO:0016020">
    <property type="term" value="C:membrane"/>
    <property type="evidence" value="ECO:0007669"/>
    <property type="project" value="UniProtKB-SubCell"/>
</dbReference>
<comment type="subcellular location">
    <subcellularLocation>
        <location evidence="1">Membrane</location>
        <topology evidence="1">Multi-pass membrane protein</topology>
    </subcellularLocation>
</comment>
<keyword evidence="1" id="KW-1133">Transmembrane helix</keyword>
<proteinExistence type="inferred from homology"/>
<reference evidence="2 3" key="1">
    <citation type="journal article" date="2021" name="Commun. Biol.">
        <title>The genome of Shorea leprosula (Dipterocarpaceae) highlights the ecological relevance of drought in aseasonal tropical rainforests.</title>
        <authorList>
            <person name="Ng K.K.S."/>
            <person name="Kobayashi M.J."/>
            <person name="Fawcett J.A."/>
            <person name="Hatakeyama M."/>
            <person name="Paape T."/>
            <person name="Ng C.H."/>
            <person name="Ang C.C."/>
            <person name="Tnah L.H."/>
            <person name="Lee C.T."/>
            <person name="Nishiyama T."/>
            <person name="Sese J."/>
            <person name="O'Brien M.J."/>
            <person name="Copetti D."/>
            <person name="Mohd Noor M.I."/>
            <person name="Ong R.C."/>
            <person name="Putra M."/>
            <person name="Sireger I.Z."/>
            <person name="Indrioko S."/>
            <person name="Kosugi Y."/>
            <person name="Izuno A."/>
            <person name="Isagi Y."/>
            <person name="Lee S.L."/>
            <person name="Shimizu K.K."/>
        </authorList>
    </citation>
    <scope>NUCLEOTIDE SEQUENCE [LARGE SCALE GENOMIC DNA]</scope>
    <source>
        <strain evidence="2">214</strain>
    </source>
</reference>
<comment type="caution">
    <text evidence="2">The sequence shown here is derived from an EMBL/GenBank/DDBJ whole genome shotgun (WGS) entry which is preliminary data.</text>
</comment>
<evidence type="ECO:0000256" key="1">
    <source>
        <dbReference type="RuleBase" id="RU362006"/>
    </source>
</evidence>
<gene>
    <name evidence="2" type="ORF">SLEP1_g489</name>
</gene>
<comment type="similarity">
    <text evidence="1">Belongs to the DP1 family.</text>
</comment>